<dbReference type="AlphaFoldDB" id="A0A7E4VF08"/>
<reference evidence="1" key="1">
    <citation type="journal article" date="2013" name="Genetics">
        <title>The draft genome and transcriptome of Panagrellus redivivus are shaped by the harsh demands of a free-living lifestyle.</title>
        <authorList>
            <person name="Srinivasan J."/>
            <person name="Dillman A.R."/>
            <person name="Macchietto M.G."/>
            <person name="Heikkinen L."/>
            <person name="Lakso M."/>
            <person name="Fracchia K.M."/>
            <person name="Antoshechkin I."/>
            <person name="Mortazavi A."/>
            <person name="Wong G."/>
            <person name="Sternberg P.W."/>
        </authorList>
    </citation>
    <scope>NUCLEOTIDE SEQUENCE [LARGE SCALE GENOMIC DNA]</scope>
    <source>
        <strain evidence="1">MT8872</strain>
    </source>
</reference>
<reference evidence="2" key="2">
    <citation type="submission" date="2020-10" db="UniProtKB">
        <authorList>
            <consortium name="WormBaseParasite"/>
        </authorList>
    </citation>
    <scope>IDENTIFICATION</scope>
</reference>
<name>A0A7E4VF08_PANRE</name>
<protein>
    <submittedName>
        <fullName evidence="2">HET domain-containing protein</fullName>
    </submittedName>
</protein>
<dbReference type="WBParaSite" id="Pan_g19661.t2">
    <property type="protein sequence ID" value="Pan_g19661.t2"/>
    <property type="gene ID" value="Pan_g19661"/>
</dbReference>
<sequence length="232" mass="25979">MPYPIIKLAYGLRCRLHDLTTPTERYGLQIAAGTEGICPPMQKAVIDERCIITYNAKYGFVNASWIQDTLDAQTQKLSSMNIYVAQPELNTIASDKLITFLQVDVAQLLVELVLLKGSDISVLRERVSQFKLEWREAWMSPASDANPTFVASKHDIVIVRIFSTKKQCHADLQPLSLKKHKASMIPSLLAPFNTKQRPRRCKMEKTGSFTISGPAFSKTSKMTPIVIKAVVP</sequence>
<dbReference type="Proteomes" id="UP000492821">
    <property type="component" value="Unassembled WGS sequence"/>
</dbReference>
<keyword evidence="1" id="KW-1185">Reference proteome</keyword>
<evidence type="ECO:0000313" key="2">
    <source>
        <dbReference type="WBParaSite" id="Pan_g19661.t2"/>
    </source>
</evidence>
<organism evidence="1 2">
    <name type="scientific">Panagrellus redivivus</name>
    <name type="common">Microworm</name>
    <dbReference type="NCBI Taxonomy" id="6233"/>
    <lineage>
        <taxon>Eukaryota</taxon>
        <taxon>Metazoa</taxon>
        <taxon>Ecdysozoa</taxon>
        <taxon>Nematoda</taxon>
        <taxon>Chromadorea</taxon>
        <taxon>Rhabditida</taxon>
        <taxon>Tylenchina</taxon>
        <taxon>Panagrolaimomorpha</taxon>
        <taxon>Panagrolaimoidea</taxon>
        <taxon>Panagrolaimidae</taxon>
        <taxon>Panagrellus</taxon>
    </lineage>
</organism>
<proteinExistence type="predicted"/>
<accession>A0A7E4VF08</accession>
<evidence type="ECO:0000313" key="1">
    <source>
        <dbReference type="Proteomes" id="UP000492821"/>
    </source>
</evidence>